<evidence type="ECO:0000256" key="2">
    <source>
        <dbReference type="ARBA" id="ARBA00007783"/>
    </source>
</evidence>
<name>A0A1I0IP60_9ACTN</name>
<keyword evidence="3" id="KW-0813">Transport</keyword>
<evidence type="ECO:0000256" key="3">
    <source>
        <dbReference type="ARBA" id="ARBA00022448"/>
    </source>
</evidence>
<dbReference type="PANTHER" id="PTHR30294:SF38">
    <property type="entry name" value="TRANSPORT PERMEASE PROTEIN"/>
    <property type="match status" value="1"/>
</dbReference>
<gene>
    <name evidence="10" type="ORF">SAMN05421811_105101</name>
</gene>
<keyword evidence="7 8" id="KW-0472">Membrane</keyword>
<feature type="transmembrane region" description="Helical" evidence="8">
    <location>
        <begin position="365"/>
        <end position="385"/>
    </location>
</feature>
<proteinExistence type="inferred from homology"/>
<dbReference type="STRING" id="568860.SAMN05421811_105101"/>
<feature type="domain" description="ABC transmembrane type-2" evidence="9">
    <location>
        <begin position="167"/>
        <end position="390"/>
    </location>
</feature>
<feature type="transmembrane region" description="Helical" evidence="8">
    <location>
        <begin position="310"/>
        <end position="329"/>
    </location>
</feature>
<feature type="transmembrane region" description="Helical" evidence="8">
    <location>
        <begin position="31"/>
        <end position="49"/>
    </location>
</feature>
<evidence type="ECO:0000256" key="7">
    <source>
        <dbReference type="ARBA" id="ARBA00023136"/>
    </source>
</evidence>
<evidence type="ECO:0000256" key="6">
    <source>
        <dbReference type="ARBA" id="ARBA00022989"/>
    </source>
</evidence>
<dbReference type="Gene3D" id="3.40.1710.10">
    <property type="entry name" value="abc type-2 transporter like domain"/>
    <property type="match status" value="1"/>
</dbReference>
<dbReference type="Proteomes" id="UP000199361">
    <property type="component" value="Unassembled WGS sequence"/>
</dbReference>
<dbReference type="Pfam" id="PF12698">
    <property type="entry name" value="ABC2_membrane_3"/>
    <property type="match status" value="1"/>
</dbReference>
<protein>
    <submittedName>
        <fullName evidence="10">ABC-2 type transport system permease protein</fullName>
    </submittedName>
</protein>
<dbReference type="InterPro" id="IPR013525">
    <property type="entry name" value="ABC2_TM"/>
</dbReference>
<evidence type="ECO:0000256" key="5">
    <source>
        <dbReference type="ARBA" id="ARBA00022692"/>
    </source>
</evidence>
<dbReference type="GO" id="GO:0005886">
    <property type="term" value="C:plasma membrane"/>
    <property type="evidence" value="ECO:0007669"/>
    <property type="project" value="UniProtKB-SubCell"/>
</dbReference>
<keyword evidence="5 8" id="KW-0812">Transmembrane</keyword>
<organism evidence="10 11">
    <name type="scientific">Nonomuraea wenchangensis</name>
    <dbReference type="NCBI Taxonomy" id="568860"/>
    <lineage>
        <taxon>Bacteria</taxon>
        <taxon>Bacillati</taxon>
        <taxon>Actinomycetota</taxon>
        <taxon>Actinomycetes</taxon>
        <taxon>Streptosporangiales</taxon>
        <taxon>Streptosporangiaceae</taxon>
        <taxon>Nonomuraea</taxon>
    </lineage>
</organism>
<dbReference type="EMBL" id="FOHX01000005">
    <property type="protein sequence ID" value="SET98934.1"/>
    <property type="molecule type" value="Genomic_DNA"/>
</dbReference>
<comment type="subcellular location">
    <subcellularLocation>
        <location evidence="1">Cell membrane</location>
        <topology evidence="1">Multi-pass membrane protein</topology>
    </subcellularLocation>
</comment>
<dbReference type="InterPro" id="IPR047817">
    <property type="entry name" value="ABC2_TM_bact-type"/>
</dbReference>
<evidence type="ECO:0000256" key="4">
    <source>
        <dbReference type="ARBA" id="ARBA00022475"/>
    </source>
</evidence>
<evidence type="ECO:0000313" key="10">
    <source>
        <dbReference type="EMBL" id="SET98934.1"/>
    </source>
</evidence>
<feature type="transmembrane region" description="Helical" evidence="8">
    <location>
        <begin position="252"/>
        <end position="272"/>
    </location>
</feature>
<evidence type="ECO:0000313" key="11">
    <source>
        <dbReference type="Proteomes" id="UP000199361"/>
    </source>
</evidence>
<feature type="transmembrane region" description="Helical" evidence="8">
    <location>
        <begin position="278"/>
        <end position="298"/>
    </location>
</feature>
<dbReference type="RefSeq" id="WP_091082100.1">
    <property type="nucleotide sequence ID" value="NZ_FOHX01000005.1"/>
</dbReference>
<comment type="similarity">
    <text evidence="2">Belongs to the ABC-2 integral membrane protein family.</text>
</comment>
<dbReference type="GO" id="GO:0140359">
    <property type="term" value="F:ABC-type transporter activity"/>
    <property type="evidence" value="ECO:0007669"/>
    <property type="project" value="InterPro"/>
</dbReference>
<keyword evidence="11" id="KW-1185">Reference proteome</keyword>
<evidence type="ECO:0000256" key="8">
    <source>
        <dbReference type="SAM" id="Phobius"/>
    </source>
</evidence>
<dbReference type="InterPro" id="IPR051449">
    <property type="entry name" value="ABC-2_transporter_component"/>
</dbReference>
<dbReference type="OrthoDB" id="4867262at2"/>
<accession>A0A1I0IP60</accession>
<evidence type="ECO:0000256" key="1">
    <source>
        <dbReference type="ARBA" id="ARBA00004651"/>
    </source>
</evidence>
<reference evidence="10 11" key="1">
    <citation type="submission" date="2016-10" db="EMBL/GenBank/DDBJ databases">
        <authorList>
            <person name="de Groot N.N."/>
        </authorList>
    </citation>
    <scope>NUCLEOTIDE SEQUENCE [LARGE SCALE GENOMIC DNA]</scope>
    <source>
        <strain evidence="10 11">CGMCC 4.5598</strain>
    </source>
</reference>
<evidence type="ECO:0000259" key="9">
    <source>
        <dbReference type="PROSITE" id="PS51012"/>
    </source>
</evidence>
<sequence>MTAATAMTIARAAGAIAWANLVRLFRDRTNVFFVVIFPIVLIMVLGLSFGSGFRPPLGVVNGDGGPRATELVRALEAAGHRIVPVSGDAEARDAVEHGRLSGALIVPAGYDRALRAYTPVTLALIGRDEPAAHRLGAALNAVVTRVTMPARAAAYARSAGVSGGFDELVARAEAAPAPGVTVAVSAAGAAGPSPLGGYEVAATSQLLLFMFLTSLNAASAVIETRSLGISRRMYAAPVPVGVILLGEAAGRVAVALLQGLVIMAGSALLFGVRWGDPAGAALLLVAFALVSGGAAMLLGAAARTGQQANALGLLLALGLAAAGGAMAPLEFFPAPMRLLAHVTPHAWALDGFAELLRGDAGLAGVLPQLGVLTGYAAALLALGAWRLRAALTR</sequence>
<dbReference type="PANTHER" id="PTHR30294">
    <property type="entry name" value="MEMBRANE COMPONENT OF ABC TRANSPORTER YHHJ-RELATED"/>
    <property type="match status" value="1"/>
</dbReference>
<dbReference type="AlphaFoldDB" id="A0A1I0IP60"/>
<dbReference type="PROSITE" id="PS51012">
    <property type="entry name" value="ABC_TM2"/>
    <property type="match status" value="1"/>
</dbReference>
<keyword evidence="6 8" id="KW-1133">Transmembrane helix</keyword>
<keyword evidence="4" id="KW-1003">Cell membrane</keyword>